<dbReference type="EMBL" id="JANKAS010000008">
    <property type="protein sequence ID" value="MCR1899256.1"/>
    <property type="molecule type" value="Genomic_DNA"/>
</dbReference>
<gene>
    <name evidence="2" type="ORF">NSA47_09685</name>
</gene>
<protein>
    <submittedName>
        <fullName evidence="2">Uncharacterized protein</fullName>
    </submittedName>
</protein>
<feature type="transmembrane region" description="Helical" evidence="1">
    <location>
        <begin position="87"/>
        <end position="108"/>
    </location>
</feature>
<keyword evidence="1" id="KW-1133">Transmembrane helix</keyword>
<reference evidence="2" key="1">
    <citation type="submission" date="2022-07" db="EMBL/GenBank/DDBJ databases">
        <title>Enhanced cultured diversity of the mouse gut microbiota enables custom-made synthetic communities.</title>
        <authorList>
            <person name="Afrizal A."/>
        </authorList>
    </citation>
    <scope>NUCLEOTIDE SEQUENCE</scope>
    <source>
        <strain evidence="2">DSM 28593</strain>
    </source>
</reference>
<keyword evidence="1" id="KW-0472">Membrane</keyword>
<comment type="caution">
    <text evidence="2">The sequence shown here is derived from an EMBL/GenBank/DDBJ whole genome shotgun (WGS) entry which is preliminary data.</text>
</comment>
<feature type="transmembrane region" description="Helical" evidence="1">
    <location>
        <begin position="20"/>
        <end position="44"/>
    </location>
</feature>
<proteinExistence type="predicted"/>
<dbReference type="AlphaFoldDB" id="A0AAE3HET1"/>
<sequence>MNQYETRKDEKLDMSKEKILESAVIGNIGHIVIVFITFLLISLLEHLKPLGIYYGLKSTLLMVVFVLTLLFWFYIGVRSASNNSENIYGKGIIAAIICVLPAGFFTILSQVLGTPINKVSDFTQWNIFYMVGGPTLFWHRPFSFVGELIAGNNLNFNGYIMLNINLILVAAVVFLGSIFFGKSKRGV</sequence>
<evidence type="ECO:0000313" key="2">
    <source>
        <dbReference type="EMBL" id="MCR1899256.1"/>
    </source>
</evidence>
<name>A0AAE3HET1_9FIRM</name>
<accession>A0AAE3HET1</accession>
<evidence type="ECO:0000313" key="3">
    <source>
        <dbReference type="Proteomes" id="UP001205748"/>
    </source>
</evidence>
<keyword evidence="3" id="KW-1185">Reference proteome</keyword>
<dbReference type="RefSeq" id="WP_257531412.1">
    <property type="nucleotide sequence ID" value="NZ_JANKAS010000008.1"/>
</dbReference>
<keyword evidence="1" id="KW-0812">Transmembrane</keyword>
<feature type="transmembrane region" description="Helical" evidence="1">
    <location>
        <begin position="160"/>
        <end position="181"/>
    </location>
</feature>
<feature type="transmembrane region" description="Helical" evidence="1">
    <location>
        <begin position="50"/>
        <end position="75"/>
    </location>
</feature>
<dbReference type="Proteomes" id="UP001205748">
    <property type="component" value="Unassembled WGS sequence"/>
</dbReference>
<organism evidence="2 3">
    <name type="scientific">Irregularibacter muris</name>
    <dbReference type="NCBI Taxonomy" id="1796619"/>
    <lineage>
        <taxon>Bacteria</taxon>
        <taxon>Bacillati</taxon>
        <taxon>Bacillota</taxon>
        <taxon>Clostridia</taxon>
        <taxon>Eubacteriales</taxon>
        <taxon>Eubacteriaceae</taxon>
        <taxon>Irregularibacter</taxon>
    </lineage>
</organism>
<evidence type="ECO:0000256" key="1">
    <source>
        <dbReference type="SAM" id="Phobius"/>
    </source>
</evidence>